<dbReference type="CDD" id="cd04187">
    <property type="entry name" value="DPM1_like_bac"/>
    <property type="match status" value="1"/>
</dbReference>
<keyword evidence="6 8" id="KW-1133">Transmembrane helix</keyword>
<evidence type="ECO:0000256" key="3">
    <source>
        <dbReference type="ARBA" id="ARBA00022679"/>
    </source>
</evidence>
<keyword evidence="2" id="KW-0328">Glycosyltransferase</keyword>
<dbReference type="PANTHER" id="PTHR48090:SF3">
    <property type="entry name" value="UNDECAPRENYL-PHOSPHATE 4-DEOXY-4-FORMAMIDO-L-ARABINOSE TRANSFERASE"/>
    <property type="match status" value="1"/>
</dbReference>
<dbReference type="Proteomes" id="UP000177480">
    <property type="component" value="Unassembled WGS sequence"/>
</dbReference>
<feature type="domain" description="Glycosyltransferase 2-like" evidence="9">
    <location>
        <begin position="11"/>
        <end position="171"/>
    </location>
</feature>
<comment type="caution">
    <text evidence="10">The sequence shown here is derived from an EMBL/GenBank/DDBJ whole genome shotgun (WGS) entry which is preliminary data.</text>
</comment>
<proteinExistence type="predicted"/>
<dbReference type="GO" id="GO:0009103">
    <property type="term" value="P:lipopolysaccharide biosynthetic process"/>
    <property type="evidence" value="ECO:0007669"/>
    <property type="project" value="UniProtKB-KW"/>
</dbReference>
<evidence type="ECO:0000256" key="7">
    <source>
        <dbReference type="ARBA" id="ARBA00023136"/>
    </source>
</evidence>
<feature type="transmembrane region" description="Helical" evidence="8">
    <location>
        <begin position="267"/>
        <end position="292"/>
    </location>
</feature>
<evidence type="ECO:0000313" key="10">
    <source>
        <dbReference type="EMBL" id="OGZ43253.1"/>
    </source>
</evidence>
<dbReference type="STRING" id="1802114.A2719_01005"/>
<evidence type="ECO:0000259" key="9">
    <source>
        <dbReference type="Pfam" id="PF00535"/>
    </source>
</evidence>
<evidence type="ECO:0000256" key="8">
    <source>
        <dbReference type="SAM" id="Phobius"/>
    </source>
</evidence>
<reference evidence="10 11" key="1">
    <citation type="journal article" date="2016" name="Nat. Commun.">
        <title>Thousands of microbial genomes shed light on interconnected biogeochemical processes in an aquifer system.</title>
        <authorList>
            <person name="Anantharaman K."/>
            <person name="Brown C.T."/>
            <person name="Hug L.A."/>
            <person name="Sharon I."/>
            <person name="Castelle C.J."/>
            <person name="Probst A.J."/>
            <person name="Thomas B.C."/>
            <person name="Singh A."/>
            <person name="Wilkins M.J."/>
            <person name="Karaoz U."/>
            <person name="Brodie E.L."/>
            <person name="Williams K.H."/>
            <person name="Hubbard S.S."/>
            <person name="Banfield J.F."/>
        </authorList>
    </citation>
    <scope>NUCLEOTIDE SEQUENCE [LARGE SCALE GENOMIC DNA]</scope>
</reference>
<evidence type="ECO:0000256" key="5">
    <source>
        <dbReference type="ARBA" id="ARBA00022985"/>
    </source>
</evidence>
<evidence type="ECO:0000256" key="2">
    <source>
        <dbReference type="ARBA" id="ARBA00022676"/>
    </source>
</evidence>
<dbReference type="InterPro" id="IPR001173">
    <property type="entry name" value="Glyco_trans_2-like"/>
</dbReference>
<accession>A0A1G2FYV7</accession>
<keyword evidence="3" id="KW-0808">Transferase</keyword>
<dbReference type="SUPFAM" id="SSF53448">
    <property type="entry name" value="Nucleotide-diphospho-sugar transferases"/>
    <property type="match status" value="1"/>
</dbReference>
<keyword evidence="5" id="KW-0448">Lipopolysaccharide biosynthesis</keyword>
<dbReference type="PANTHER" id="PTHR48090">
    <property type="entry name" value="UNDECAPRENYL-PHOSPHATE 4-DEOXY-4-FORMAMIDO-L-ARABINOSE TRANSFERASE-RELATED"/>
    <property type="match status" value="1"/>
</dbReference>
<name>A0A1G2FYV7_9BACT</name>
<protein>
    <recommendedName>
        <fullName evidence="9">Glycosyltransferase 2-like domain-containing protein</fullName>
    </recommendedName>
</protein>
<keyword evidence="4 8" id="KW-0812">Transmembrane</keyword>
<dbReference type="Gene3D" id="3.90.550.10">
    <property type="entry name" value="Spore Coat Polysaccharide Biosynthesis Protein SpsA, Chain A"/>
    <property type="match status" value="1"/>
</dbReference>
<sequence length="316" mass="36206">MNSHLTNKRISVVIPCYNEAENILVMHERLTKVLERITPEREIIYVDNASTDNSEALYKQLCQKDHTVSAILMSRNFGNSDTSYTAGTEYASGDAVVWIDGDIQDPPDLILEFVKKWQEGYDVVYGVRSKRKVGLLLGWAYNTFYKLFNRYSYIRMPLYAGDFCLIDRKVVNILNTFPERDRFLRGLRAWAGFRQTGIEYVREERKGGRTTQNFGKYFYAAKKGIISFSYAPLALISNIALIAMVLSLIAIVAFPALAIFFPAPRGFLTIIVVMLCLGSVQFFILAILGEYLGRVFEEVKQRPKYIIREILNDRHA</sequence>
<dbReference type="GO" id="GO:0005886">
    <property type="term" value="C:plasma membrane"/>
    <property type="evidence" value="ECO:0007669"/>
    <property type="project" value="TreeGrafter"/>
</dbReference>
<feature type="transmembrane region" description="Helical" evidence="8">
    <location>
        <begin position="233"/>
        <end position="261"/>
    </location>
</feature>
<evidence type="ECO:0000256" key="1">
    <source>
        <dbReference type="ARBA" id="ARBA00022475"/>
    </source>
</evidence>
<keyword evidence="1" id="KW-1003">Cell membrane</keyword>
<organism evidence="10 11">
    <name type="scientific">Candidatus Ryanbacteria bacterium RIFCSPHIGHO2_01_FULL_45_22</name>
    <dbReference type="NCBI Taxonomy" id="1802114"/>
    <lineage>
        <taxon>Bacteria</taxon>
        <taxon>Candidatus Ryaniibacteriota</taxon>
    </lineage>
</organism>
<dbReference type="GO" id="GO:0016757">
    <property type="term" value="F:glycosyltransferase activity"/>
    <property type="evidence" value="ECO:0007669"/>
    <property type="project" value="UniProtKB-KW"/>
</dbReference>
<dbReference type="InterPro" id="IPR029044">
    <property type="entry name" value="Nucleotide-diphossugar_trans"/>
</dbReference>
<dbReference type="InterPro" id="IPR050256">
    <property type="entry name" value="Glycosyltransferase_2"/>
</dbReference>
<gene>
    <name evidence="10" type="ORF">A2719_01005</name>
</gene>
<dbReference type="AlphaFoldDB" id="A0A1G2FYV7"/>
<evidence type="ECO:0000313" key="11">
    <source>
        <dbReference type="Proteomes" id="UP000177480"/>
    </source>
</evidence>
<dbReference type="Pfam" id="PF00535">
    <property type="entry name" value="Glycos_transf_2"/>
    <property type="match status" value="1"/>
</dbReference>
<keyword evidence="7 8" id="KW-0472">Membrane</keyword>
<dbReference type="EMBL" id="MHNK01000019">
    <property type="protein sequence ID" value="OGZ43253.1"/>
    <property type="molecule type" value="Genomic_DNA"/>
</dbReference>
<evidence type="ECO:0000256" key="6">
    <source>
        <dbReference type="ARBA" id="ARBA00022989"/>
    </source>
</evidence>
<evidence type="ECO:0000256" key="4">
    <source>
        <dbReference type="ARBA" id="ARBA00022692"/>
    </source>
</evidence>